<keyword evidence="3" id="KW-0378">Hydrolase</keyword>
<evidence type="ECO:0000256" key="1">
    <source>
        <dbReference type="ARBA" id="ARBA00001947"/>
    </source>
</evidence>
<dbReference type="CDD" id="cd06250">
    <property type="entry name" value="M14_PaAOTO_like"/>
    <property type="match status" value="1"/>
</dbReference>
<feature type="domain" description="Succinylglutamate desuccinylase/Aspartoacylase catalytic" evidence="5">
    <location>
        <begin position="30"/>
        <end position="270"/>
    </location>
</feature>
<dbReference type="InterPro" id="IPR053138">
    <property type="entry name" value="N-alpha-Ac-DABA_deacetylase"/>
</dbReference>
<evidence type="ECO:0000256" key="3">
    <source>
        <dbReference type="ARBA" id="ARBA00022801"/>
    </source>
</evidence>
<dbReference type="GO" id="GO:0016788">
    <property type="term" value="F:hydrolase activity, acting on ester bonds"/>
    <property type="evidence" value="ECO:0007669"/>
    <property type="project" value="InterPro"/>
</dbReference>
<dbReference type="InterPro" id="IPR055438">
    <property type="entry name" value="AstE_AspA_cat"/>
</dbReference>
<dbReference type="RefSeq" id="WP_133682977.1">
    <property type="nucleotide sequence ID" value="NZ_SNZP01000014.1"/>
</dbReference>
<keyword evidence="2" id="KW-0479">Metal-binding</keyword>
<evidence type="ECO:0000256" key="2">
    <source>
        <dbReference type="ARBA" id="ARBA00022723"/>
    </source>
</evidence>
<dbReference type="Gene3D" id="3.40.630.10">
    <property type="entry name" value="Zn peptidases"/>
    <property type="match status" value="1"/>
</dbReference>
<dbReference type="PANTHER" id="PTHR37326">
    <property type="entry name" value="BLL3975 PROTEIN"/>
    <property type="match status" value="1"/>
</dbReference>
<dbReference type="Proteomes" id="UP000295611">
    <property type="component" value="Unassembled WGS sequence"/>
</dbReference>
<comment type="cofactor">
    <cofactor evidence="1">
        <name>Zn(2+)</name>
        <dbReference type="ChEBI" id="CHEBI:29105"/>
    </cofactor>
</comment>
<evidence type="ECO:0000313" key="7">
    <source>
        <dbReference type="Proteomes" id="UP000295611"/>
    </source>
</evidence>
<keyword evidence="7" id="KW-1185">Reference proteome</keyword>
<dbReference type="GO" id="GO:0046872">
    <property type="term" value="F:metal ion binding"/>
    <property type="evidence" value="ECO:0007669"/>
    <property type="project" value="UniProtKB-KW"/>
</dbReference>
<evidence type="ECO:0000256" key="4">
    <source>
        <dbReference type="ARBA" id="ARBA00022833"/>
    </source>
</evidence>
<dbReference type="Pfam" id="PF24827">
    <property type="entry name" value="AstE_AspA_cat"/>
    <property type="match status" value="1"/>
</dbReference>
<reference evidence="6 7" key="1">
    <citation type="submission" date="2019-03" db="EMBL/GenBank/DDBJ databases">
        <title>Genomic Encyclopedia of Type Strains, Phase III (KMG-III): the genomes of soil and plant-associated and newly described type strains.</title>
        <authorList>
            <person name="Whitman W."/>
        </authorList>
    </citation>
    <scope>NUCLEOTIDE SEQUENCE [LARGE SCALE GENOMIC DNA]</scope>
    <source>
        <strain evidence="6 7">CECT 8976</strain>
    </source>
</reference>
<dbReference type="OrthoDB" id="527673at2"/>
<evidence type="ECO:0000313" key="6">
    <source>
        <dbReference type="EMBL" id="TDR73258.1"/>
    </source>
</evidence>
<keyword evidence="4" id="KW-0862">Zinc</keyword>
<dbReference type="AlphaFoldDB" id="A0A4V3DUI3"/>
<dbReference type="PANTHER" id="PTHR37326:SF1">
    <property type="entry name" value="BLL3975 PROTEIN"/>
    <property type="match status" value="1"/>
</dbReference>
<name>A0A4V3DUI3_9NEIS</name>
<organism evidence="6 7">
    <name type="scientific">Paludibacterium purpuratum</name>
    <dbReference type="NCBI Taxonomy" id="1144873"/>
    <lineage>
        <taxon>Bacteria</taxon>
        <taxon>Pseudomonadati</taxon>
        <taxon>Pseudomonadota</taxon>
        <taxon>Betaproteobacteria</taxon>
        <taxon>Neisseriales</taxon>
        <taxon>Chromobacteriaceae</taxon>
        <taxon>Paludibacterium</taxon>
    </lineage>
</organism>
<gene>
    <name evidence="6" type="ORF">DFP86_11419</name>
</gene>
<dbReference type="EMBL" id="SNZP01000014">
    <property type="protein sequence ID" value="TDR73258.1"/>
    <property type="molecule type" value="Genomic_DNA"/>
</dbReference>
<comment type="caution">
    <text evidence="6">The sequence shown here is derived from an EMBL/GenBank/DDBJ whole genome shotgun (WGS) entry which is preliminary data.</text>
</comment>
<dbReference type="SUPFAM" id="SSF53187">
    <property type="entry name" value="Zn-dependent exopeptidases"/>
    <property type="match status" value="1"/>
</dbReference>
<proteinExistence type="predicted"/>
<evidence type="ECO:0000259" key="5">
    <source>
        <dbReference type="Pfam" id="PF24827"/>
    </source>
</evidence>
<sequence>MHTHHHPLLSPSLGSQRTVASFHFGPAGHGEKTYIQASLHADELPGMLVAWHLKRQLQELEAAGRLRGEIVLVPVANPIGLNQNQSLNLLGRFELQSGQNFNRHYPALDHAIDMDVRGQLGSDAAANTALIRQHMRQYLTRLQPETELQSLRRILLALAADADVVLDLHCDFRAALHLYTGTPLWTQCEPLARYLGACATLLATESGDQPFDEACSQPWWQLREQLAADGQSANIEMSCLAVTVELRGQFEVNHTLARQDAEGILNFLRLRGVIDEVVPPLPELRYPATPLAGSEDLTAPQAGLVVYHAEPGREVACGELIAEVIDPIGEQVGEVRANRAGMLYATSHRTYATAGMGIAKVASHEAFKSGKLLTA</sequence>
<protein>
    <recommendedName>
        <fullName evidence="5">Succinylglutamate desuccinylase/Aspartoacylase catalytic domain-containing protein</fullName>
    </recommendedName>
</protein>
<accession>A0A4V3DUI3</accession>